<dbReference type="Proteomes" id="UP001487740">
    <property type="component" value="Unassembled WGS sequence"/>
</dbReference>
<comment type="caution">
    <text evidence="1">The sequence shown here is derived from an EMBL/GenBank/DDBJ whole genome shotgun (WGS) entry which is preliminary data.</text>
</comment>
<evidence type="ECO:0000313" key="1">
    <source>
        <dbReference type="EMBL" id="KAK8393440.1"/>
    </source>
</evidence>
<dbReference type="AlphaFoldDB" id="A0AAW0U172"/>
<name>A0AAW0U172_SCYPA</name>
<keyword evidence="2" id="KW-1185">Reference proteome</keyword>
<accession>A0AAW0U172</accession>
<dbReference type="EMBL" id="JARAKH010000021">
    <property type="protein sequence ID" value="KAK8393440.1"/>
    <property type="molecule type" value="Genomic_DNA"/>
</dbReference>
<gene>
    <name evidence="1" type="ORF">O3P69_013432</name>
</gene>
<reference evidence="1 2" key="1">
    <citation type="submission" date="2023-03" db="EMBL/GenBank/DDBJ databases">
        <title>High-quality genome of Scylla paramamosain provides insights in environmental adaptation.</title>
        <authorList>
            <person name="Zhang L."/>
        </authorList>
    </citation>
    <scope>NUCLEOTIDE SEQUENCE [LARGE SCALE GENOMIC DNA]</scope>
    <source>
        <strain evidence="1">LZ_2023a</strain>
        <tissue evidence="1">Muscle</tissue>
    </source>
</reference>
<sequence length="147" mass="16848">MFVPRDLKTRVRGGLKERKICDLDMNIIVLLERAPDTHAARRGEEPHTCTTPSHPCTTFREHLWKVSEAVVRNPPCKAAVTFTRPVERHERPQKDELTSVARVERLRVEGNRDWTIHHHVIKCTALSPGYASPPTLDEVCAWNDPQD</sequence>
<protein>
    <submittedName>
        <fullName evidence="1">Uncharacterized protein</fullName>
    </submittedName>
</protein>
<proteinExistence type="predicted"/>
<organism evidence="1 2">
    <name type="scientific">Scylla paramamosain</name>
    <name type="common">Mud crab</name>
    <dbReference type="NCBI Taxonomy" id="85552"/>
    <lineage>
        <taxon>Eukaryota</taxon>
        <taxon>Metazoa</taxon>
        <taxon>Ecdysozoa</taxon>
        <taxon>Arthropoda</taxon>
        <taxon>Crustacea</taxon>
        <taxon>Multicrustacea</taxon>
        <taxon>Malacostraca</taxon>
        <taxon>Eumalacostraca</taxon>
        <taxon>Eucarida</taxon>
        <taxon>Decapoda</taxon>
        <taxon>Pleocyemata</taxon>
        <taxon>Brachyura</taxon>
        <taxon>Eubrachyura</taxon>
        <taxon>Portunoidea</taxon>
        <taxon>Portunidae</taxon>
        <taxon>Portuninae</taxon>
        <taxon>Scylla</taxon>
    </lineage>
</organism>
<evidence type="ECO:0000313" key="2">
    <source>
        <dbReference type="Proteomes" id="UP001487740"/>
    </source>
</evidence>